<dbReference type="PANTHER" id="PTHR10443">
    <property type="entry name" value="MICROSOMAL DIPEPTIDASE"/>
    <property type="match status" value="1"/>
</dbReference>
<dbReference type="SUPFAM" id="SSF51556">
    <property type="entry name" value="Metallo-dependent hydrolases"/>
    <property type="match status" value="1"/>
</dbReference>
<name>A0ABY9U4U0_9GAMM</name>
<dbReference type="RefSeq" id="WP_348393138.1">
    <property type="nucleotide sequence ID" value="NZ_CP134145.1"/>
</dbReference>
<keyword evidence="2" id="KW-0378">Hydrolase</keyword>
<reference evidence="3" key="1">
    <citation type="submission" date="2023-09" db="EMBL/GenBank/DDBJ databases">
        <authorList>
            <person name="Li S."/>
            <person name="Li X."/>
            <person name="Zhang C."/>
            <person name="Zhao Z."/>
        </authorList>
    </citation>
    <scope>NUCLEOTIDE SEQUENCE [LARGE SCALE GENOMIC DNA]</scope>
    <source>
        <strain evidence="3">SQ149</strain>
    </source>
</reference>
<keyword evidence="1" id="KW-0732">Signal</keyword>
<dbReference type="Proteomes" id="UP001258994">
    <property type="component" value="Chromosome"/>
</dbReference>
<sequence length="418" mass="45783">MKKSLLTLSIAAAFFANITVAAEIHQGYSETAKQYQVNGNVISNVDTSANLWNPRGKSPEQLDARAQFLTDAADTRTAEQKKADAAYMEKYKGAIVINSLMPTSVGVIGNTVESFSRAIERNRDAGVTHFSSSIGAFHPKDVMFTYINDSDPVLKDLQVTKAKTSQDIRDAKAKGQMTMMYNSQGFDYNLDNLDYVDELHDSGVNIMNFVYNSKNHFATGIEYNADPLNQEGLTKLGEEFIKLANKRGIIVDTSHSSDATAIQAAKISTKPIMASHNNSSAVYPMTRNMSDEAIKAVGSTGGVVCTNGIGVFLSKDGNAQAETMAAHVVHTAKLIGKKGTCYASDYTHNLFDAMKIQVPMVDKYPPEKGFASPSQMAGIEDVWAIVAVLENKYDWSEQDIRGFLGENVMRVYKANWDK</sequence>
<evidence type="ECO:0000313" key="3">
    <source>
        <dbReference type="Proteomes" id="UP001258994"/>
    </source>
</evidence>
<proteinExistence type="predicted"/>
<dbReference type="InterPro" id="IPR032466">
    <property type="entry name" value="Metal_Hydrolase"/>
</dbReference>
<dbReference type="Pfam" id="PF01244">
    <property type="entry name" value="Peptidase_M19"/>
    <property type="match status" value="1"/>
</dbReference>
<dbReference type="EC" id="3.4.13.-" evidence="2"/>
<dbReference type="EMBL" id="CP134145">
    <property type="protein sequence ID" value="WNC74029.1"/>
    <property type="molecule type" value="Genomic_DNA"/>
</dbReference>
<evidence type="ECO:0000313" key="2">
    <source>
        <dbReference type="EMBL" id="WNC74029.1"/>
    </source>
</evidence>
<dbReference type="PROSITE" id="PS51365">
    <property type="entry name" value="RENAL_DIPEPTIDASE_2"/>
    <property type="match status" value="1"/>
</dbReference>
<protein>
    <submittedName>
        <fullName evidence="2">Membrane dipeptidase</fullName>
        <ecNumber evidence="2">3.4.13.-</ecNumber>
    </submittedName>
</protein>
<evidence type="ECO:0000256" key="1">
    <source>
        <dbReference type="SAM" id="SignalP"/>
    </source>
</evidence>
<keyword evidence="2" id="KW-0224">Dipeptidase</keyword>
<keyword evidence="3" id="KW-1185">Reference proteome</keyword>
<feature type="signal peptide" evidence="1">
    <location>
        <begin position="1"/>
        <end position="21"/>
    </location>
</feature>
<accession>A0ABY9U4U0</accession>
<dbReference type="Gene3D" id="3.20.20.140">
    <property type="entry name" value="Metal-dependent hydrolases"/>
    <property type="match status" value="1"/>
</dbReference>
<dbReference type="GO" id="GO:0016805">
    <property type="term" value="F:dipeptidase activity"/>
    <property type="evidence" value="ECO:0007669"/>
    <property type="project" value="UniProtKB-KW"/>
</dbReference>
<feature type="chain" id="PRO_5045112298" evidence="1">
    <location>
        <begin position="22"/>
        <end position="418"/>
    </location>
</feature>
<gene>
    <name evidence="2" type="ORF">RGQ13_08555</name>
</gene>
<dbReference type="InterPro" id="IPR008257">
    <property type="entry name" value="Pept_M19"/>
</dbReference>
<keyword evidence="2" id="KW-0645">Protease</keyword>
<dbReference type="PANTHER" id="PTHR10443:SF12">
    <property type="entry name" value="DIPEPTIDASE"/>
    <property type="match status" value="1"/>
</dbReference>
<organism evidence="2 3">
    <name type="scientific">Thalassotalea psychrophila</name>
    <dbReference type="NCBI Taxonomy" id="3065647"/>
    <lineage>
        <taxon>Bacteria</taxon>
        <taxon>Pseudomonadati</taxon>
        <taxon>Pseudomonadota</taxon>
        <taxon>Gammaproteobacteria</taxon>
        <taxon>Alteromonadales</taxon>
        <taxon>Colwelliaceae</taxon>
        <taxon>Thalassotalea</taxon>
    </lineage>
</organism>